<dbReference type="HAMAP" id="MF_01966">
    <property type="entry name" value="NADHX_epimerase"/>
    <property type="match status" value="1"/>
</dbReference>
<keyword evidence="9 18" id="KW-0630">Potassium</keyword>
<feature type="binding site" evidence="18">
    <location>
        <position position="122"/>
    </location>
    <ligand>
        <name>K(+)</name>
        <dbReference type="ChEBI" id="CHEBI:29103"/>
    </ligand>
</feature>
<dbReference type="Gene3D" id="3.40.50.10260">
    <property type="entry name" value="YjeF N-terminal domain"/>
    <property type="match status" value="1"/>
</dbReference>
<comment type="cofactor">
    <cofactor evidence="17">
        <name>Mg(2+)</name>
        <dbReference type="ChEBI" id="CHEBI:18420"/>
    </cofactor>
</comment>
<feature type="binding site" evidence="17">
    <location>
        <position position="317"/>
    </location>
    <ligand>
        <name>(6S)-NADPHX</name>
        <dbReference type="ChEBI" id="CHEBI:64076"/>
    </ligand>
</feature>
<dbReference type="NCBIfam" id="TIGR00197">
    <property type="entry name" value="yjeF_nterm"/>
    <property type="match status" value="1"/>
</dbReference>
<keyword evidence="6 17" id="KW-0547">Nucleotide-binding</keyword>
<keyword evidence="11 18" id="KW-0413">Isomerase</keyword>
<feature type="binding site" evidence="18">
    <location>
        <position position="59"/>
    </location>
    <ligand>
        <name>K(+)</name>
        <dbReference type="ChEBI" id="CHEBI:29103"/>
    </ligand>
</feature>
<dbReference type="EC" id="5.1.99.6" evidence="19"/>
<evidence type="ECO:0000256" key="15">
    <source>
        <dbReference type="ARBA" id="ARBA00048238"/>
    </source>
</evidence>
<evidence type="ECO:0000259" key="21">
    <source>
        <dbReference type="PROSITE" id="PS51385"/>
    </source>
</evidence>
<evidence type="ECO:0000256" key="16">
    <source>
        <dbReference type="ARBA" id="ARBA00049209"/>
    </source>
</evidence>
<organism evidence="22 23">
    <name type="scientific">Flavobacterium suzhouense</name>
    <dbReference type="NCBI Taxonomy" id="1529638"/>
    <lineage>
        <taxon>Bacteria</taxon>
        <taxon>Pseudomonadati</taxon>
        <taxon>Bacteroidota</taxon>
        <taxon>Flavobacteriia</taxon>
        <taxon>Flavobacteriales</taxon>
        <taxon>Flavobacteriaceae</taxon>
        <taxon>Flavobacterium</taxon>
    </lineage>
</organism>
<dbReference type="CDD" id="cd01171">
    <property type="entry name" value="YXKO-related"/>
    <property type="match status" value="1"/>
</dbReference>
<evidence type="ECO:0000256" key="3">
    <source>
        <dbReference type="ARBA" id="ARBA00006001"/>
    </source>
</evidence>
<evidence type="ECO:0000313" key="22">
    <source>
        <dbReference type="EMBL" id="MFD2603653.1"/>
    </source>
</evidence>
<feature type="binding site" evidence="17">
    <location>
        <position position="255"/>
    </location>
    <ligand>
        <name>(6S)-NADPHX</name>
        <dbReference type="ChEBI" id="CHEBI:64076"/>
    </ligand>
</feature>
<comment type="caution">
    <text evidence="22">The sequence shown here is derived from an EMBL/GenBank/DDBJ whole genome shotgun (WGS) entry which is preliminary data.</text>
</comment>
<dbReference type="SUPFAM" id="SSF64153">
    <property type="entry name" value="YjeF N-terminal domain-like"/>
    <property type="match status" value="1"/>
</dbReference>
<feature type="binding site" evidence="17">
    <location>
        <begin position="403"/>
        <end position="407"/>
    </location>
    <ligand>
        <name>AMP</name>
        <dbReference type="ChEBI" id="CHEBI:456215"/>
    </ligand>
</feature>
<name>A0ABW5NZZ2_9FLAO</name>
<dbReference type="EMBL" id="JBHUMD010000030">
    <property type="protein sequence ID" value="MFD2603653.1"/>
    <property type="molecule type" value="Genomic_DNA"/>
</dbReference>
<dbReference type="Pfam" id="PF03853">
    <property type="entry name" value="YjeF_N"/>
    <property type="match status" value="1"/>
</dbReference>
<feature type="domain" description="YjeF N-terminal" evidence="21">
    <location>
        <begin position="9"/>
        <end position="210"/>
    </location>
</feature>
<gene>
    <name evidence="17" type="primary">nnrD</name>
    <name evidence="18" type="synonym">nnrE</name>
    <name evidence="22" type="ORF">ACFSR3_16435</name>
</gene>
<evidence type="ECO:0000256" key="9">
    <source>
        <dbReference type="ARBA" id="ARBA00022958"/>
    </source>
</evidence>
<feature type="binding site" evidence="17">
    <location>
        <position position="431"/>
    </location>
    <ligand>
        <name>AMP</name>
        <dbReference type="ChEBI" id="CHEBI:456215"/>
    </ligand>
</feature>
<dbReference type="PROSITE" id="PS51385">
    <property type="entry name" value="YJEF_N"/>
    <property type="match status" value="1"/>
</dbReference>
<dbReference type="PROSITE" id="PS01050">
    <property type="entry name" value="YJEF_C_2"/>
    <property type="match status" value="1"/>
</dbReference>
<comment type="similarity">
    <text evidence="3 19">In the N-terminal section; belongs to the NnrE/AIBP family.</text>
</comment>
<comment type="caution">
    <text evidence="18">Lacks conserved residue(s) required for the propagation of feature annotation.</text>
</comment>
<evidence type="ECO:0000259" key="20">
    <source>
        <dbReference type="PROSITE" id="PS51383"/>
    </source>
</evidence>
<evidence type="ECO:0000256" key="11">
    <source>
        <dbReference type="ARBA" id="ARBA00023235"/>
    </source>
</evidence>
<evidence type="ECO:0000256" key="1">
    <source>
        <dbReference type="ARBA" id="ARBA00000013"/>
    </source>
</evidence>
<evidence type="ECO:0000256" key="8">
    <source>
        <dbReference type="ARBA" id="ARBA00022857"/>
    </source>
</evidence>
<dbReference type="Proteomes" id="UP001597480">
    <property type="component" value="Unassembled WGS sequence"/>
</dbReference>
<dbReference type="InterPro" id="IPR004443">
    <property type="entry name" value="YjeF_N_dom"/>
</dbReference>
<evidence type="ECO:0000256" key="12">
    <source>
        <dbReference type="ARBA" id="ARBA00023239"/>
    </source>
</evidence>
<dbReference type="PROSITE" id="PS51383">
    <property type="entry name" value="YJEF_C_3"/>
    <property type="match status" value="1"/>
</dbReference>
<dbReference type="Pfam" id="PF01256">
    <property type="entry name" value="Carb_kinase"/>
    <property type="match status" value="1"/>
</dbReference>
<comment type="subunit">
    <text evidence="17">Homotetramer.</text>
</comment>
<comment type="function">
    <text evidence="18">Catalyzes the epimerization of the S- and R-forms of NAD(P)HX, a damaged form of NAD(P)H that is a result of enzymatic or heat-dependent hydration. This is a prerequisite for the S-specific NAD(P)H-hydrate dehydratase to allow the repair of both epimers of NAD(P)HX.</text>
</comment>
<comment type="similarity">
    <text evidence="17">Belongs to the NnrD/CARKD family.</text>
</comment>
<evidence type="ECO:0000256" key="10">
    <source>
        <dbReference type="ARBA" id="ARBA00023027"/>
    </source>
</evidence>
<accession>A0ABW5NZZ2</accession>
<feature type="binding site" evidence="18">
    <location>
        <begin position="58"/>
        <end position="62"/>
    </location>
    <ligand>
        <name>(6S)-NADPHX</name>
        <dbReference type="ChEBI" id="CHEBI:64076"/>
    </ligand>
</feature>
<dbReference type="PANTHER" id="PTHR12592:SF0">
    <property type="entry name" value="ATP-DEPENDENT (S)-NAD(P)H-HYDRATE DEHYDRATASE"/>
    <property type="match status" value="1"/>
</dbReference>
<comment type="catalytic activity">
    <reaction evidence="1 18 19">
        <text>(6R)-NADHX = (6S)-NADHX</text>
        <dbReference type="Rhea" id="RHEA:32215"/>
        <dbReference type="ChEBI" id="CHEBI:64074"/>
        <dbReference type="ChEBI" id="CHEBI:64075"/>
        <dbReference type="EC" id="5.1.99.6"/>
    </reaction>
</comment>
<dbReference type="RefSeq" id="WP_379822544.1">
    <property type="nucleotide sequence ID" value="NZ_JBHUMD010000030.1"/>
</dbReference>
<comment type="cofactor">
    <cofactor evidence="18 19">
        <name>K(+)</name>
        <dbReference type="ChEBI" id="CHEBI:29103"/>
    </cofactor>
    <text evidence="18 19">Binds 1 potassium ion per subunit.</text>
</comment>
<dbReference type="NCBIfam" id="TIGR00196">
    <property type="entry name" value="yjeF_cterm"/>
    <property type="match status" value="1"/>
</dbReference>
<evidence type="ECO:0000256" key="18">
    <source>
        <dbReference type="HAMAP-Rule" id="MF_01966"/>
    </source>
</evidence>
<dbReference type="EC" id="4.2.1.136" evidence="19"/>
<evidence type="ECO:0000313" key="23">
    <source>
        <dbReference type="Proteomes" id="UP001597480"/>
    </source>
</evidence>
<reference evidence="23" key="1">
    <citation type="journal article" date="2019" name="Int. J. Syst. Evol. Microbiol.">
        <title>The Global Catalogue of Microorganisms (GCM) 10K type strain sequencing project: providing services to taxonomists for standard genome sequencing and annotation.</title>
        <authorList>
            <consortium name="The Broad Institute Genomics Platform"/>
            <consortium name="The Broad Institute Genome Sequencing Center for Infectious Disease"/>
            <person name="Wu L."/>
            <person name="Ma J."/>
        </authorList>
    </citation>
    <scope>NUCLEOTIDE SEQUENCE [LARGE SCALE GENOMIC DNA]</scope>
    <source>
        <strain evidence="23">KCTC 42107</strain>
    </source>
</reference>
<keyword evidence="7 17" id="KW-0067">ATP-binding</keyword>
<comment type="function">
    <text evidence="14 19">Bifunctional enzyme that catalyzes the epimerization of the S- and R-forms of NAD(P)HX and the dehydration of the S-form of NAD(P)HX at the expense of ADP, which is converted to AMP. This allows the repair of both epimers of NAD(P)HX, a damaged form of NAD(P)H that is a result of enzymatic or heat-dependent hydration.</text>
</comment>
<comment type="similarity">
    <text evidence="4 19">In the C-terminal section; belongs to the NnrD/CARKD family.</text>
</comment>
<keyword evidence="5 18" id="KW-0479">Metal-binding</keyword>
<dbReference type="PANTHER" id="PTHR12592">
    <property type="entry name" value="ATP-DEPENDENT (S)-NAD(P)H-HYDRATE DEHYDRATASE FAMILY MEMBER"/>
    <property type="match status" value="1"/>
</dbReference>
<feature type="binding site" evidence="17">
    <location>
        <position position="432"/>
    </location>
    <ligand>
        <name>(6S)-NADPHX</name>
        <dbReference type="ChEBI" id="CHEBI:64076"/>
    </ligand>
</feature>
<dbReference type="InterPro" id="IPR000631">
    <property type="entry name" value="CARKD"/>
</dbReference>
<evidence type="ECO:0000256" key="14">
    <source>
        <dbReference type="ARBA" id="ARBA00025153"/>
    </source>
</evidence>
<feature type="binding site" evidence="18">
    <location>
        <position position="155"/>
    </location>
    <ligand>
        <name>(6S)-NADPHX</name>
        <dbReference type="ChEBI" id="CHEBI:64076"/>
    </ligand>
</feature>
<dbReference type="SUPFAM" id="SSF53613">
    <property type="entry name" value="Ribokinase-like"/>
    <property type="match status" value="1"/>
</dbReference>
<evidence type="ECO:0000256" key="13">
    <source>
        <dbReference type="ARBA" id="ARBA00023268"/>
    </source>
</evidence>
<dbReference type="InterPro" id="IPR030677">
    <property type="entry name" value="Nnr"/>
</dbReference>
<evidence type="ECO:0000256" key="17">
    <source>
        <dbReference type="HAMAP-Rule" id="MF_01965"/>
    </source>
</evidence>
<evidence type="ECO:0000256" key="7">
    <source>
        <dbReference type="ARBA" id="ARBA00022840"/>
    </source>
</evidence>
<feature type="binding site" evidence="17">
    <location>
        <position position="368"/>
    </location>
    <ligand>
        <name>(6S)-NADPHX</name>
        <dbReference type="ChEBI" id="CHEBI:64076"/>
    </ligand>
</feature>
<dbReference type="Gene3D" id="3.40.1190.20">
    <property type="match status" value="1"/>
</dbReference>
<proteinExistence type="inferred from homology"/>
<dbReference type="HAMAP" id="MF_01965">
    <property type="entry name" value="NADHX_dehydratase"/>
    <property type="match status" value="1"/>
</dbReference>
<evidence type="ECO:0000256" key="19">
    <source>
        <dbReference type="PIRNR" id="PIRNR017184"/>
    </source>
</evidence>
<keyword evidence="12 17" id="KW-0456">Lyase</keyword>
<sequence>MKIFSAQQIRQADETTILSQNITSTELMERAAGKAFEWIRTRFPDKATPFYIYCGQGNNGGDGLAIARMLLHEGYGNIKVEIVENTGSPTKDFSINKQRMEQAGISFEKINGNSVGGLVIIDALFGIGLNRELSDEVRQAIRTINAKEATVISIDVPSGMFMDRKTDLAVKADVVLTFQSPKLPFFFAGNKDFVNDFEVLDIGLDNEFITATKVNHHYIDADIILNYYKPVAKHAHKGTQGHAVIIGGSYGKIGAVCLSAKAALKSGCGLITAYIPQCGYDILQSSFPEAMVLTSGLEHIDTIHFEFEPRAIGLGPGLGQHAYTQKEIGDFLSKNKIPLVIDADALNILSQNKEWLKLPPENTILTPHPKELERLMGSWNDDFDKLEKMKAFSRENDIILVSKDACTMIVHNDKVYVNSTGNAGLATGGSGDVLTGIITGLLAQGYKPIDAAIFGVYLHGLSADIGVKETSRQAFIASDILKYMGRAYLEIDGGR</sequence>
<evidence type="ECO:0000256" key="5">
    <source>
        <dbReference type="ARBA" id="ARBA00022723"/>
    </source>
</evidence>
<keyword evidence="23" id="KW-1185">Reference proteome</keyword>
<comment type="catalytic activity">
    <reaction evidence="16 17 19">
        <text>(6S)-NADPHX + ADP = AMP + phosphate + NADPH + H(+)</text>
        <dbReference type="Rhea" id="RHEA:32235"/>
        <dbReference type="ChEBI" id="CHEBI:15378"/>
        <dbReference type="ChEBI" id="CHEBI:43474"/>
        <dbReference type="ChEBI" id="CHEBI:57783"/>
        <dbReference type="ChEBI" id="CHEBI:64076"/>
        <dbReference type="ChEBI" id="CHEBI:456215"/>
        <dbReference type="ChEBI" id="CHEBI:456216"/>
        <dbReference type="EC" id="4.2.1.136"/>
    </reaction>
</comment>
<evidence type="ECO:0000256" key="2">
    <source>
        <dbReference type="ARBA" id="ARBA00000909"/>
    </source>
</evidence>
<evidence type="ECO:0000256" key="4">
    <source>
        <dbReference type="ARBA" id="ARBA00009524"/>
    </source>
</evidence>
<comment type="similarity">
    <text evidence="18">Belongs to the NnrE/AIBP family.</text>
</comment>
<feature type="binding site" evidence="18">
    <location>
        <begin position="126"/>
        <end position="132"/>
    </location>
    <ligand>
        <name>(6S)-NADPHX</name>
        <dbReference type="ChEBI" id="CHEBI:64076"/>
    </ligand>
</feature>
<dbReference type="InterPro" id="IPR036652">
    <property type="entry name" value="YjeF_N_dom_sf"/>
</dbReference>
<comment type="function">
    <text evidence="17">Catalyzes the dehydration of the S-form of NAD(P)HX at the expense of ADP, which is converted to AMP. Together with NAD(P)HX epimerase, which catalyzes the epimerization of the S- and R-forms, the enzyme allows the repair of both epimers of NAD(P)HX, a damaged form of NAD(P)H that is a result of enzymatic or heat-dependent hydration.</text>
</comment>
<keyword evidence="13" id="KW-0511">Multifunctional enzyme</keyword>
<feature type="domain" description="YjeF C-terminal" evidence="20">
    <location>
        <begin position="220"/>
        <end position="491"/>
    </location>
</feature>
<comment type="catalytic activity">
    <reaction evidence="2 18 19">
        <text>(6R)-NADPHX = (6S)-NADPHX</text>
        <dbReference type="Rhea" id="RHEA:32227"/>
        <dbReference type="ChEBI" id="CHEBI:64076"/>
        <dbReference type="ChEBI" id="CHEBI:64077"/>
        <dbReference type="EC" id="5.1.99.6"/>
    </reaction>
</comment>
<protein>
    <recommendedName>
        <fullName evidence="19">Bifunctional NAD(P)H-hydrate repair enzyme</fullName>
    </recommendedName>
    <alternativeName>
        <fullName evidence="19">Nicotinamide nucleotide repair protein</fullName>
    </alternativeName>
    <domain>
        <recommendedName>
            <fullName evidence="19">ADP-dependent (S)-NAD(P)H-hydrate dehydratase</fullName>
            <ecNumber evidence="19">4.2.1.136</ecNumber>
        </recommendedName>
        <alternativeName>
            <fullName evidence="19">ADP-dependent NAD(P)HX dehydratase</fullName>
        </alternativeName>
    </domain>
    <domain>
        <recommendedName>
            <fullName evidence="19">NAD(P)H-hydrate epimerase</fullName>
            <ecNumber evidence="19">5.1.99.6</ecNumber>
        </recommendedName>
    </domain>
</protein>
<dbReference type="PIRSF" id="PIRSF017184">
    <property type="entry name" value="Nnr"/>
    <property type="match status" value="1"/>
</dbReference>
<dbReference type="InterPro" id="IPR029056">
    <property type="entry name" value="Ribokinase-like"/>
</dbReference>
<feature type="binding site" evidence="18">
    <location>
        <position position="158"/>
    </location>
    <ligand>
        <name>K(+)</name>
        <dbReference type="ChEBI" id="CHEBI:29103"/>
    </ligand>
</feature>
<keyword evidence="8 17" id="KW-0521">NADP</keyword>
<keyword evidence="10 17" id="KW-0520">NAD</keyword>
<comment type="catalytic activity">
    <reaction evidence="15 17 19">
        <text>(6S)-NADHX + ADP = AMP + phosphate + NADH + H(+)</text>
        <dbReference type="Rhea" id="RHEA:32223"/>
        <dbReference type="ChEBI" id="CHEBI:15378"/>
        <dbReference type="ChEBI" id="CHEBI:43474"/>
        <dbReference type="ChEBI" id="CHEBI:57945"/>
        <dbReference type="ChEBI" id="CHEBI:64074"/>
        <dbReference type="ChEBI" id="CHEBI:456215"/>
        <dbReference type="ChEBI" id="CHEBI:456216"/>
        <dbReference type="EC" id="4.2.1.136"/>
    </reaction>
</comment>
<dbReference type="InterPro" id="IPR017953">
    <property type="entry name" value="Carbohydrate_kinase_pred_CS"/>
</dbReference>
<evidence type="ECO:0000256" key="6">
    <source>
        <dbReference type="ARBA" id="ARBA00022741"/>
    </source>
</evidence>